<protein>
    <recommendedName>
        <fullName evidence="4">U3 small nucleolar RNA-associated protein 25 homolog</fullName>
    </recommendedName>
    <alternativeName>
        <fullName evidence="5">UTP25 small subunit processor component</fullName>
    </alternativeName>
</protein>
<feature type="compositionally biased region" description="Polar residues" evidence="6">
    <location>
        <begin position="36"/>
        <end position="47"/>
    </location>
</feature>
<evidence type="ECO:0000256" key="2">
    <source>
        <dbReference type="ARBA" id="ARBA00009223"/>
    </source>
</evidence>
<dbReference type="GO" id="GO:0000462">
    <property type="term" value="P:maturation of SSU-rRNA from tricistronic rRNA transcript (SSU-rRNA, 5.8S rRNA, LSU-rRNA)"/>
    <property type="evidence" value="ECO:0007669"/>
    <property type="project" value="TreeGrafter"/>
</dbReference>
<dbReference type="Pfam" id="PF22916">
    <property type="entry name" value="UTP25_NTPase-like"/>
    <property type="match status" value="1"/>
</dbReference>
<reference evidence="9 10" key="1">
    <citation type="journal article" date="2018" name="Gigascience">
        <title>Genomes of trombidid mites reveal novel predicted allergens and laterally-transferred genes associated with secondary metabolism.</title>
        <authorList>
            <person name="Dong X."/>
            <person name="Chaisiri K."/>
            <person name="Xia D."/>
            <person name="Armstrong S.D."/>
            <person name="Fang Y."/>
            <person name="Donnelly M.J."/>
            <person name="Kadowaki T."/>
            <person name="McGarry J.W."/>
            <person name="Darby A.C."/>
            <person name="Makepeace B.L."/>
        </authorList>
    </citation>
    <scope>NUCLEOTIDE SEQUENCE [LARGE SCALE GENOMIC DNA]</scope>
    <source>
        <strain evidence="9">UoL-UT</strain>
    </source>
</reference>
<gene>
    <name evidence="9" type="ORF">B4U80_09583</name>
</gene>
<dbReference type="InterPro" id="IPR053940">
    <property type="entry name" value="UTP25_NTPase-like"/>
</dbReference>
<evidence type="ECO:0000256" key="1">
    <source>
        <dbReference type="ARBA" id="ARBA00004604"/>
    </source>
</evidence>
<name>A0A443SGN7_9ACAR</name>
<dbReference type="STRING" id="299467.A0A443SGN7"/>
<dbReference type="PANTHER" id="PTHR12933:SF0">
    <property type="entry name" value="U3 SMALL NUCLEOLAR RNA-ASSOCIATED PROTEIN 25 HOMOLOG"/>
    <property type="match status" value="1"/>
</dbReference>
<dbReference type="Gene3D" id="3.40.50.300">
    <property type="entry name" value="P-loop containing nucleotide triphosphate hydrolases"/>
    <property type="match status" value="1"/>
</dbReference>
<evidence type="ECO:0000313" key="9">
    <source>
        <dbReference type="EMBL" id="RWS26688.1"/>
    </source>
</evidence>
<dbReference type="VEuPathDB" id="VectorBase:LDEU005352"/>
<dbReference type="AlphaFoldDB" id="A0A443SGN7"/>
<evidence type="ECO:0000256" key="3">
    <source>
        <dbReference type="ARBA" id="ARBA00023242"/>
    </source>
</evidence>
<dbReference type="Proteomes" id="UP000288716">
    <property type="component" value="Unassembled WGS sequence"/>
</dbReference>
<accession>A0A443SGN7</accession>
<keyword evidence="10" id="KW-1185">Reference proteome</keyword>
<dbReference type="PANTHER" id="PTHR12933">
    <property type="entry name" value="ORF PROTEIN-RELATED"/>
    <property type="match status" value="1"/>
</dbReference>
<proteinExistence type="inferred from homology"/>
<comment type="subcellular location">
    <subcellularLocation>
        <location evidence="1">Nucleus</location>
        <location evidence="1">Nucleolus</location>
    </subcellularLocation>
</comment>
<dbReference type="GO" id="GO:0034511">
    <property type="term" value="F:U3 snoRNA binding"/>
    <property type="evidence" value="ECO:0007669"/>
    <property type="project" value="InterPro"/>
</dbReference>
<keyword evidence="3" id="KW-0539">Nucleus</keyword>
<organism evidence="9 10">
    <name type="scientific">Leptotrombidium deliense</name>
    <dbReference type="NCBI Taxonomy" id="299467"/>
    <lineage>
        <taxon>Eukaryota</taxon>
        <taxon>Metazoa</taxon>
        <taxon>Ecdysozoa</taxon>
        <taxon>Arthropoda</taxon>
        <taxon>Chelicerata</taxon>
        <taxon>Arachnida</taxon>
        <taxon>Acari</taxon>
        <taxon>Acariformes</taxon>
        <taxon>Trombidiformes</taxon>
        <taxon>Prostigmata</taxon>
        <taxon>Anystina</taxon>
        <taxon>Parasitengona</taxon>
        <taxon>Trombiculoidea</taxon>
        <taxon>Trombiculidae</taxon>
        <taxon>Leptotrombidium</taxon>
    </lineage>
</organism>
<feature type="domain" description="UTP25 NTP hydrolase-like" evidence="8">
    <location>
        <begin position="234"/>
        <end position="498"/>
    </location>
</feature>
<feature type="region of interest" description="Disordered" evidence="6">
    <location>
        <begin position="1"/>
        <end position="75"/>
    </location>
</feature>
<dbReference type="Pfam" id="PF06862">
    <property type="entry name" value="Utp25_C"/>
    <property type="match status" value="1"/>
</dbReference>
<evidence type="ECO:0000256" key="4">
    <source>
        <dbReference type="ARBA" id="ARBA00024421"/>
    </source>
</evidence>
<dbReference type="SUPFAM" id="SSF52540">
    <property type="entry name" value="P-loop containing nucleoside triphosphate hydrolases"/>
    <property type="match status" value="1"/>
</dbReference>
<comment type="caution">
    <text evidence="9">The sequence shown here is derived from an EMBL/GenBank/DDBJ whole genome shotgun (WGS) entry which is preliminary data.</text>
</comment>
<comment type="similarity">
    <text evidence="2">Belongs to the UTP25 family.</text>
</comment>
<evidence type="ECO:0000259" key="8">
    <source>
        <dbReference type="Pfam" id="PF22916"/>
    </source>
</evidence>
<feature type="domain" description="UTP25 C-terminal" evidence="7">
    <location>
        <begin position="511"/>
        <end position="699"/>
    </location>
</feature>
<evidence type="ECO:0000259" key="7">
    <source>
        <dbReference type="Pfam" id="PF06862"/>
    </source>
</evidence>
<dbReference type="InterPro" id="IPR053939">
    <property type="entry name" value="UTP25_C"/>
</dbReference>
<sequence>MGRHQKRKQRKSDTKLSKRQKDDFQRFGEQHPLDTSLGSTSNSTNFVSEEVYEDLNAEMSESDQKSESSDEEPDSYTLLLNSLGKNNCKAEHSESESEENEDTEACSEFPIIGGQVEDFVEDSGTENSESEETELDINVDAFSVHLDAKIDGDLINTSDYTIKENKHFSQLGNVDIVSTKSSQYKFRLIKATTELKMNSKISENLSKSILINTSGQSRDLSEFQLQLLSVCESYKDFLFNERTFENGEDIRFVYSMHALNHVLKTRTRIIHHNSKIKNNEAAEYRDQGFVRPKVLIVVPFRESCLRIMKILISLLFGDSSDENGAKINVMNGKRFMEEFASDDQRITFRKPDDYKQLFAGNIDDSFRIGISVTKKSLKLYSDFYSSDIIIASPLGLRIIIGADGDKQRDYDFLASIEMLIIDQADVLLMQNWEHIILLMKHMNLQPKEAHGVDFSRVRMWALEGLSKYYRQTLVFSSVNCVTVNALFNKEAQNYEGKIIVRNPVMEGSDIIRRILVQCPQLFHRFDCNSIKSATEERFKYFTNKIIPEFKDSLKSHTLVYIPSYFDYVRLRNYFRKEELNFTQICEYTKEGKVAQSRSFFFHGGRHFLLYTERAHFFNRYHIKGIRHLIFYELPTYPHFYSEMCNLLHPSNQGKKFTGDESSLSCITLYNKYDFPNLCAIVGNERAKILMQSRTDTHLFVTENHKT</sequence>
<feature type="compositionally biased region" description="Basic and acidic residues" evidence="6">
    <location>
        <begin position="11"/>
        <end position="32"/>
    </location>
</feature>
<feature type="compositionally biased region" description="Basic residues" evidence="6">
    <location>
        <begin position="1"/>
        <end position="10"/>
    </location>
</feature>
<evidence type="ECO:0000313" key="10">
    <source>
        <dbReference type="Proteomes" id="UP000288716"/>
    </source>
</evidence>
<dbReference type="EMBL" id="NCKV01002556">
    <property type="protein sequence ID" value="RWS26688.1"/>
    <property type="molecule type" value="Genomic_DNA"/>
</dbReference>
<dbReference type="GO" id="GO:0032040">
    <property type="term" value="C:small-subunit processome"/>
    <property type="evidence" value="ECO:0007669"/>
    <property type="project" value="TreeGrafter"/>
</dbReference>
<dbReference type="GO" id="GO:0019843">
    <property type="term" value="F:rRNA binding"/>
    <property type="evidence" value="ECO:0007669"/>
    <property type="project" value="TreeGrafter"/>
</dbReference>
<dbReference type="InterPro" id="IPR027417">
    <property type="entry name" value="P-loop_NTPase"/>
</dbReference>
<evidence type="ECO:0000256" key="6">
    <source>
        <dbReference type="SAM" id="MobiDB-lite"/>
    </source>
</evidence>
<evidence type="ECO:0000256" key="5">
    <source>
        <dbReference type="ARBA" id="ARBA00032325"/>
    </source>
</evidence>
<dbReference type="InterPro" id="IPR010678">
    <property type="entry name" value="UTP25"/>
</dbReference>
<dbReference type="OrthoDB" id="10264378at2759"/>